<keyword evidence="1" id="KW-0472">Membrane</keyword>
<keyword evidence="4" id="KW-1185">Reference proteome</keyword>
<reference evidence="3 4" key="1">
    <citation type="submission" date="2020-08" db="EMBL/GenBank/DDBJ databases">
        <title>Description of novel Flavobacterium F-408 isolate.</title>
        <authorList>
            <person name="Saticioglu I.B."/>
            <person name="Duman M."/>
            <person name="Altun S."/>
        </authorList>
    </citation>
    <scope>NUCLEOTIDE SEQUENCE [LARGE SCALE GENOMIC DNA]</scope>
    <source>
        <strain evidence="3 4">F-408</strain>
    </source>
</reference>
<evidence type="ECO:0000313" key="4">
    <source>
        <dbReference type="Proteomes" id="UP000605990"/>
    </source>
</evidence>
<evidence type="ECO:0000313" key="3">
    <source>
        <dbReference type="EMBL" id="MBC5833551.1"/>
    </source>
</evidence>
<comment type="caution">
    <text evidence="3">The sequence shown here is derived from an EMBL/GenBank/DDBJ whole genome shotgun (WGS) entry which is preliminary data.</text>
</comment>
<dbReference type="EMBL" id="JACRUN010000001">
    <property type="protein sequence ID" value="MBC5833551.1"/>
    <property type="molecule type" value="Genomic_DNA"/>
</dbReference>
<feature type="transmembrane region" description="Helical" evidence="1">
    <location>
        <begin position="21"/>
        <end position="38"/>
    </location>
</feature>
<evidence type="ECO:0000259" key="2">
    <source>
        <dbReference type="Pfam" id="PF13239"/>
    </source>
</evidence>
<keyword evidence="1" id="KW-1133">Transmembrane helix</keyword>
<accession>A0ABR7IUU0</accession>
<name>A0ABR7IUU0_9FLAO</name>
<protein>
    <submittedName>
        <fullName evidence="3">2TM domain-containing protein</fullName>
    </submittedName>
</protein>
<keyword evidence="1" id="KW-0812">Transmembrane</keyword>
<dbReference type="RefSeq" id="WP_166124800.1">
    <property type="nucleotide sequence ID" value="NZ_JAANOQ010000001.1"/>
</dbReference>
<dbReference type="InterPro" id="IPR025698">
    <property type="entry name" value="2TM_dom"/>
</dbReference>
<feature type="domain" description="2TM" evidence="2">
    <location>
        <begin position="10"/>
        <end position="92"/>
    </location>
</feature>
<evidence type="ECO:0000256" key="1">
    <source>
        <dbReference type="SAM" id="Phobius"/>
    </source>
</evidence>
<feature type="transmembrane region" description="Helical" evidence="1">
    <location>
        <begin position="58"/>
        <end position="78"/>
    </location>
</feature>
<sequence length="95" mass="11391">MTTQEELKYQEAQKRVKRIKSFYTHLIVFILVNTYIVIKKTQNIDPGENVWHAFKVPFFWGIGLVFHGIKAFDSIPFIGKDWEERKIKEMMDKKK</sequence>
<gene>
    <name evidence="3" type="ORF">H8R27_01510</name>
</gene>
<organism evidence="3 4">
    <name type="scientific">Flavobacterium bernardetii</name>
    <dbReference type="NCBI Taxonomy" id="2813823"/>
    <lineage>
        <taxon>Bacteria</taxon>
        <taxon>Pseudomonadati</taxon>
        <taxon>Bacteroidota</taxon>
        <taxon>Flavobacteriia</taxon>
        <taxon>Flavobacteriales</taxon>
        <taxon>Flavobacteriaceae</taxon>
        <taxon>Flavobacterium</taxon>
    </lineage>
</organism>
<dbReference type="Proteomes" id="UP000605990">
    <property type="component" value="Unassembled WGS sequence"/>
</dbReference>
<dbReference type="Pfam" id="PF13239">
    <property type="entry name" value="2TM"/>
    <property type="match status" value="1"/>
</dbReference>
<proteinExistence type="predicted"/>